<protein>
    <submittedName>
        <fullName evidence="5">Uncharacterized protein</fullName>
    </submittedName>
</protein>
<evidence type="ECO:0000256" key="1">
    <source>
        <dbReference type="ARBA" id="ARBA00022801"/>
    </source>
</evidence>
<gene>
    <name evidence="4" type="ORF">OVA965_LOCUS19727</name>
    <name evidence="5" type="ORF">TMI583_LOCUS19866</name>
</gene>
<dbReference type="InterPro" id="IPR029021">
    <property type="entry name" value="Prot-tyrosine_phosphatase-like"/>
</dbReference>
<dbReference type="GO" id="GO:0016791">
    <property type="term" value="F:phosphatase activity"/>
    <property type="evidence" value="ECO:0007669"/>
    <property type="project" value="UniProtKB-ARBA"/>
</dbReference>
<dbReference type="InterPro" id="IPR052732">
    <property type="entry name" value="Cell-binding_unc_protein"/>
</dbReference>
<dbReference type="PANTHER" id="PTHR43883">
    <property type="entry name" value="SLR0207 PROTEIN"/>
    <property type="match status" value="1"/>
</dbReference>
<dbReference type="SUPFAM" id="SSF48452">
    <property type="entry name" value="TPR-like"/>
    <property type="match status" value="1"/>
</dbReference>
<evidence type="ECO:0000313" key="4">
    <source>
        <dbReference type="EMBL" id="CAF1110233.1"/>
    </source>
</evidence>
<dbReference type="Gene3D" id="3.90.190.10">
    <property type="entry name" value="Protein tyrosine phosphatase superfamily"/>
    <property type="match status" value="1"/>
</dbReference>
<dbReference type="InterPro" id="IPR054498">
    <property type="entry name" value="2H-SAK"/>
</dbReference>
<dbReference type="Pfam" id="PF22547">
    <property type="entry name" value="2H-SAK"/>
    <property type="match status" value="1"/>
</dbReference>
<dbReference type="Pfam" id="PF22784">
    <property type="entry name" value="PTP-SAK"/>
    <property type="match status" value="1"/>
</dbReference>
<dbReference type="EMBL" id="CAJOBA010012904">
    <property type="protein sequence ID" value="CAF3877034.1"/>
    <property type="molecule type" value="Genomic_DNA"/>
</dbReference>
<organism evidence="5 6">
    <name type="scientific">Didymodactylos carnosus</name>
    <dbReference type="NCBI Taxonomy" id="1234261"/>
    <lineage>
        <taxon>Eukaryota</taxon>
        <taxon>Metazoa</taxon>
        <taxon>Spiralia</taxon>
        <taxon>Gnathifera</taxon>
        <taxon>Rotifera</taxon>
        <taxon>Eurotatoria</taxon>
        <taxon>Bdelloidea</taxon>
        <taxon>Philodinida</taxon>
        <taxon>Philodinidae</taxon>
        <taxon>Didymodactylos</taxon>
    </lineage>
</organism>
<sequence length="637" mass="72796">MIINSKRQKVTNDLVEKCVIDTKIKHHPKLYNINKWTDAIRRNFENGMEVTDDLCRASMAYTNDPSQAANYCRQIIGEKKPNLYLEIARSNDPFRTSLSYFSNQLKKLNTDLDMNSRRDSTSWEKLCEVIRQIPEEQTDRADRMFLSEVLHAYRNLNRKDYSYATAHDVVTAVRMLGCDFTYEELLPVIKTCQDFDQSYQCLQRAYRARPASVTNVDRYSRENNAGISATTTDRNSEGDCRDSSIVVSKDQTAIDQAAQQYLSQVPIEAKQAQAKRDHNSFHISVVTKEEFQVKTLECKQLLQQPLSPAESQFIVVGLGKQSLGDNRVWFVIAYWHGGRKIRQSLSLPMIDFHITLGFEGVDVFDVRKNLRTLIYHEQSLDTASTLLQYAHECFSQREYALELCSAGLQLLPPDNQLAFSLLSLRSLLYGQLKQYSNCMVDAEKMLELHSTSQIAHSRIANACVYLKDYTRAHATFIKYLKLMKKEHTKLIIGVTDEDESSITENELERIHRGLRYCSQKINHAVICEDSRERVTVSVLDARLCTTELFALPVTVTLARNFSWILPGTLTAMSIPRNAAHMIALEYLNIGLIVTAMSEGPLKDELFPADCIVQQMHIPTVNYKPPALEEVDSILLQL</sequence>
<dbReference type="PANTHER" id="PTHR43883:SF1">
    <property type="entry name" value="GLUCONOKINASE"/>
    <property type="match status" value="1"/>
</dbReference>
<evidence type="ECO:0000259" key="2">
    <source>
        <dbReference type="Pfam" id="PF22547"/>
    </source>
</evidence>
<keyword evidence="1" id="KW-0378">Hydrolase</keyword>
<dbReference type="InterPro" id="IPR011990">
    <property type="entry name" value="TPR-like_helical_dom_sf"/>
</dbReference>
<dbReference type="Proteomes" id="UP000677228">
    <property type="component" value="Unassembled WGS sequence"/>
</dbReference>
<evidence type="ECO:0000313" key="5">
    <source>
        <dbReference type="EMBL" id="CAF3877034.1"/>
    </source>
</evidence>
<proteinExistence type="predicted"/>
<name>A0A8S2L2N3_9BILA</name>
<comment type="caution">
    <text evidence="5">The sequence shown here is derived from an EMBL/GenBank/DDBJ whole genome shotgun (WGS) entry which is preliminary data.</text>
</comment>
<feature type="domain" description="Swiss Army Knife protein DSP-PTPase phosphatase" evidence="3">
    <location>
        <begin position="559"/>
        <end position="637"/>
    </location>
</feature>
<dbReference type="InterPro" id="IPR057023">
    <property type="entry name" value="PTP-SAK"/>
</dbReference>
<accession>A0A8S2L2N3</accession>
<dbReference type="EMBL" id="CAJNOK010010243">
    <property type="protein sequence ID" value="CAF1110233.1"/>
    <property type="molecule type" value="Genomic_DNA"/>
</dbReference>
<dbReference type="Proteomes" id="UP000682733">
    <property type="component" value="Unassembled WGS sequence"/>
</dbReference>
<dbReference type="Gene3D" id="1.25.40.10">
    <property type="entry name" value="Tetratricopeptide repeat domain"/>
    <property type="match status" value="1"/>
</dbReference>
<dbReference type="AlphaFoldDB" id="A0A8S2L2N3"/>
<evidence type="ECO:0000259" key="3">
    <source>
        <dbReference type="Pfam" id="PF22784"/>
    </source>
</evidence>
<reference evidence="5" key="1">
    <citation type="submission" date="2021-02" db="EMBL/GenBank/DDBJ databases">
        <authorList>
            <person name="Nowell W R."/>
        </authorList>
    </citation>
    <scope>NUCLEOTIDE SEQUENCE</scope>
</reference>
<feature type="domain" description="Swiss Army Knife 2H phosphoesterase" evidence="2">
    <location>
        <begin position="248"/>
        <end position="364"/>
    </location>
</feature>
<evidence type="ECO:0000313" key="6">
    <source>
        <dbReference type="Proteomes" id="UP000682733"/>
    </source>
</evidence>